<keyword evidence="2" id="KW-0812">Transmembrane</keyword>
<dbReference type="Pfam" id="PF04341">
    <property type="entry name" value="DUF485"/>
    <property type="match status" value="1"/>
</dbReference>
<dbReference type="AlphaFoldDB" id="A0A2S1SSR5"/>
<feature type="compositionally biased region" description="Pro residues" evidence="1">
    <location>
        <begin position="7"/>
        <end position="35"/>
    </location>
</feature>
<keyword evidence="2" id="KW-0472">Membrane</keyword>
<protein>
    <submittedName>
        <fullName evidence="3">DUF485 domain-containing protein</fullName>
    </submittedName>
</protein>
<feature type="transmembrane region" description="Helical" evidence="2">
    <location>
        <begin position="101"/>
        <end position="120"/>
    </location>
</feature>
<feature type="region of interest" description="Disordered" evidence="1">
    <location>
        <begin position="174"/>
        <end position="204"/>
    </location>
</feature>
<dbReference type="RefSeq" id="WP_108906401.1">
    <property type="nucleotide sequence ID" value="NZ_CP029188.1"/>
</dbReference>
<gene>
    <name evidence="3" type="ORF">DDW44_12000</name>
</gene>
<evidence type="ECO:0000256" key="2">
    <source>
        <dbReference type="SAM" id="Phobius"/>
    </source>
</evidence>
<sequence length="204" mass="21600">MSYDPYFPDPPGPARQPRYAPQPPPGRGYGDPPPGREYGDPFGDPAAWPPAAPHPDPYTEPPGRTPYSGPSGHTPYSGPSGTAPDDELPRLRAGYRRLRRVATLTALGYFVLFLLMSAYAPDLMTGRINGGLTTGVLLGLLTLPVALVAITVYERIAHHRVDPLAAAIRAAHEGRPAATTGDPHGGPNLPGGSAWDRPTGGMRI</sequence>
<dbReference type="OrthoDB" id="4335863at2"/>
<evidence type="ECO:0000313" key="4">
    <source>
        <dbReference type="Proteomes" id="UP000244900"/>
    </source>
</evidence>
<dbReference type="KEGG" id="stir:DDW44_12000"/>
<dbReference type="EMBL" id="CP029188">
    <property type="protein sequence ID" value="AWI29434.1"/>
    <property type="molecule type" value="Genomic_DNA"/>
</dbReference>
<name>A0A2S1SSR5_9ACTN</name>
<evidence type="ECO:0000256" key="1">
    <source>
        <dbReference type="SAM" id="MobiDB-lite"/>
    </source>
</evidence>
<feature type="region of interest" description="Disordered" evidence="1">
    <location>
        <begin position="1"/>
        <end position="88"/>
    </location>
</feature>
<dbReference type="InterPro" id="IPR007436">
    <property type="entry name" value="DUF485"/>
</dbReference>
<feature type="transmembrane region" description="Helical" evidence="2">
    <location>
        <begin position="132"/>
        <end position="153"/>
    </location>
</feature>
<keyword evidence="4" id="KW-1185">Reference proteome</keyword>
<accession>A0A2S1SSR5</accession>
<feature type="compositionally biased region" description="Pro residues" evidence="1">
    <location>
        <begin position="47"/>
        <end position="64"/>
    </location>
</feature>
<evidence type="ECO:0000313" key="3">
    <source>
        <dbReference type="EMBL" id="AWI29434.1"/>
    </source>
</evidence>
<organism evidence="3 4">
    <name type="scientific">Streptomyces tirandamycinicus</name>
    <dbReference type="NCBI Taxonomy" id="2174846"/>
    <lineage>
        <taxon>Bacteria</taxon>
        <taxon>Bacillati</taxon>
        <taxon>Actinomycetota</taxon>
        <taxon>Actinomycetes</taxon>
        <taxon>Kitasatosporales</taxon>
        <taxon>Streptomycetaceae</taxon>
        <taxon>Streptomyces</taxon>
    </lineage>
</organism>
<reference evidence="3 4" key="1">
    <citation type="submission" date="2018-05" db="EMBL/GenBank/DDBJ databases">
        <title>Complete genome sequence of sponge-derived Streptomyces sp. HNM0039.</title>
        <authorList>
            <person name="Huang X."/>
            <person name="Zhou S."/>
        </authorList>
    </citation>
    <scope>NUCLEOTIDE SEQUENCE [LARGE SCALE GENOMIC DNA]</scope>
    <source>
        <strain evidence="3 4">HNM0039</strain>
    </source>
</reference>
<dbReference type="Proteomes" id="UP000244900">
    <property type="component" value="Chromosome"/>
</dbReference>
<keyword evidence="2" id="KW-1133">Transmembrane helix</keyword>
<proteinExistence type="predicted"/>